<dbReference type="SUPFAM" id="SSF81383">
    <property type="entry name" value="F-box domain"/>
    <property type="match status" value="1"/>
</dbReference>
<sequence>MPSAVHKVLLFVPECLETVLLELDQRTLLTLAQRVCKTWHDKIHTSPSLRKKLFLQPLSKILPSEPDSEARTVNPLLAEVFPAFFASLVPPNLGNRVSASAALIPPKDRFLRRGASWRAMLVEYPIRRKIGYIENRGMCEQSYYSGVLEVPEGATMGKLYDLAYSKALGSQPTRDTCFGVYWRQKKDDPPLNSYSYRGGREEIALSQMGGDVNIVVCVNLAGRRPLERAKGPNDLSERHMPKEFEFSNLELCCTNSHDWFG</sequence>
<proteinExistence type="predicted"/>
<keyword evidence="2" id="KW-1185">Reference proteome</keyword>
<dbReference type="AlphaFoldDB" id="A0AAD5RUS3"/>
<dbReference type="EMBL" id="JAKWBI020000048">
    <property type="protein sequence ID" value="KAJ2904649.1"/>
    <property type="molecule type" value="Genomic_DNA"/>
</dbReference>
<protein>
    <recommendedName>
        <fullName evidence="3">F-box domain-containing protein</fullName>
    </recommendedName>
</protein>
<organism evidence="1 2">
    <name type="scientific">Zalerion maritima</name>
    <dbReference type="NCBI Taxonomy" id="339359"/>
    <lineage>
        <taxon>Eukaryota</taxon>
        <taxon>Fungi</taxon>
        <taxon>Dikarya</taxon>
        <taxon>Ascomycota</taxon>
        <taxon>Pezizomycotina</taxon>
        <taxon>Sordariomycetes</taxon>
        <taxon>Lulworthiomycetidae</taxon>
        <taxon>Lulworthiales</taxon>
        <taxon>Lulworthiaceae</taxon>
        <taxon>Zalerion</taxon>
    </lineage>
</organism>
<accession>A0AAD5RUS3</accession>
<evidence type="ECO:0008006" key="3">
    <source>
        <dbReference type="Google" id="ProtNLM"/>
    </source>
</evidence>
<dbReference type="Proteomes" id="UP001201980">
    <property type="component" value="Unassembled WGS sequence"/>
</dbReference>
<comment type="caution">
    <text evidence="1">The sequence shown here is derived from an EMBL/GenBank/DDBJ whole genome shotgun (WGS) entry which is preliminary data.</text>
</comment>
<evidence type="ECO:0000313" key="1">
    <source>
        <dbReference type="EMBL" id="KAJ2904649.1"/>
    </source>
</evidence>
<name>A0AAD5RUS3_9PEZI</name>
<dbReference type="InterPro" id="IPR036047">
    <property type="entry name" value="F-box-like_dom_sf"/>
</dbReference>
<reference evidence="1" key="1">
    <citation type="submission" date="2022-07" db="EMBL/GenBank/DDBJ databases">
        <title>Draft genome sequence of Zalerion maritima ATCC 34329, a (micro)plastics degrading marine fungus.</title>
        <authorList>
            <person name="Paco A."/>
            <person name="Goncalves M.F.M."/>
            <person name="Rocha-Santos T.A.P."/>
            <person name="Alves A."/>
        </authorList>
    </citation>
    <scope>NUCLEOTIDE SEQUENCE</scope>
    <source>
        <strain evidence="1">ATCC 34329</strain>
    </source>
</reference>
<gene>
    <name evidence="1" type="ORF">MKZ38_007485</name>
</gene>
<evidence type="ECO:0000313" key="2">
    <source>
        <dbReference type="Proteomes" id="UP001201980"/>
    </source>
</evidence>